<dbReference type="InterPro" id="IPR050155">
    <property type="entry name" value="HAD-like_hydrolase_sf"/>
</dbReference>
<dbReference type="AlphaFoldDB" id="K9VEA7"/>
<dbReference type="PRINTS" id="PR00413">
    <property type="entry name" value="HADHALOGNASE"/>
</dbReference>
<dbReference type="InterPro" id="IPR036412">
    <property type="entry name" value="HAD-like_sf"/>
</dbReference>
<dbReference type="KEGG" id="oni:Osc7112_0984"/>
<dbReference type="NCBIfam" id="TIGR01509">
    <property type="entry name" value="HAD-SF-IA-v3"/>
    <property type="match status" value="1"/>
</dbReference>
<accession>K9VEA7</accession>
<name>K9VEA7_9CYAN</name>
<dbReference type="EMBL" id="CP003614">
    <property type="protein sequence ID" value="AFZ05545.1"/>
    <property type="molecule type" value="Genomic_DNA"/>
</dbReference>
<dbReference type="InterPro" id="IPR006439">
    <property type="entry name" value="HAD-SF_hydro_IA"/>
</dbReference>
<sequence>MVTIKCRGITFSNIQAVIFDKDGTLEDSQEFLRLLGIKRSRLADAQIPGVGEPLQMAFGIVEGGSIDPTGLLAVGSRRENEIVAAGYIAETGRGWLESLTMARRAFDEADEMFKNSAVSPLFVGSLEVLKYLSEAGLKLGILSAATTESVQKFVKHHALAEWIQLEMGVDSTLHKPDPKLFLQACEKLGVNPAATLMVGDSAGDIQMGKNAGAAGCIGICWGKAEVRHLENADVAIASLEEITILAD</sequence>
<dbReference type="Proteomes" id="UP000010478">
    <property type="component" value="Chromosome"/>
</dbReference>
<dbReference type="Pfam" id="PF00702">
    <property type="entry name" value="Hydrolase"/>
    <property type="match status" value="1"/>
</dbReference>
<dbReference type="OrthoDB" id="9797743at2"/>
<evidence type="ECO:0000313" key="2">
    <source>
        <dbReference type="Proteomes" id="UP000010478"/>
    </source>
</evidence>
<dbReference type="PANTHER" id="PTHR43434">
    <property type="entry name" value="PHOSPHOGLYCOLATE PHOSPHATASE"/>
    <property type="match status" value="1"/>
</dbReference>
<dbReference type="SFLD" id="SFLDG01129">
    <property type="entry name" value="C1.5:_HAD__Beta-PGM__Phosphata"/>
    <property type="match status" value="1"/>
</dbReference>
<evidence type="ECO:0000313" key="1">
    <source>
        <dbReference type="EMBL" id="AFZ05545.1"/>
    </source>
</evidence>
<dbReference type="HOGENOM" id="CLU_045011_16_1_3"/>
<dbReference type="SFLD" id="SFLDS00003">
    <property type="entry name" value="Haloacid_Dehalogenase"/>
    <property type="match status" value="1"/>
</dbReference>
<dbReference type="RefSeq" id="WP_015174872.1">
    <property type="nucleotide sequence ID" value="NC_019729.1"/>
</dbReference>
<organism evidence="1 2">
    <name type="scientific">Phormidium nigroviride PCC 7112</name>
    <dbReference type="NCBI Taxonomy" id="179408"/>
    <lineage>
        <taxon>Bacteria</taxon>
        <taxon>Bacillati</taxon>
        <taxon>Cyanobacteriota</taxon>
        <taxon>Cyanophyceae</taxon>
        <taxon>Oscillatoriophycideae</taxon>
        <taxon>Oscillatoriales</taxon>
        <taxon>Oscillatoriaceae</taxon>
        <taxon>Phormidium</taxon>
    </lineage>
</organism>
<dbReference type="Gene3D" id="3.40.50.1000">
    <property type="entry name" value="HAD superfamily/HAD-like"/>
    <property type="match status" value="1"/>
</dbReference>
<dbReference type="SUPFAM" id="SSF56784">
    <property type="entry name" value="HAD-like"/>
    <property type="match status" value="1"/>
</dbReference>
<keyword evidence="1" id="KW-0378">Hydrolase</keyword>
<dbReference type="STRING" id="179408.Osc7112_0984"/>
<dbReference type="eggNOG" id="COG0546">
    <property type="taxonomic scope" value="Bacteria"/>
</dbReference>
<gene>
    <name evidence="1" type="ORF">Osc7112_0984</name>
</gene>
<keyword evidence="2" id="KW-1185">Reference proteome</keyword>
<dbReference type="InterPro" id="IPR023214">
    <property type="entry name" value="HAD_sf"/>
</dbReference>
<dbReference type="GO" id="GO:0006281">
    <property type="term" value="P:DNA repair"/>
    <property type="evidence" value="ECO:0007669"/>
    <property type="project" value="TreeGrafter"/>
</dbReference>
<dbReference type="GO" id="GO:0005829">
    <property type="term" value="C:cytosol"/>
    <property type="evidence" value="ECO:0007669"/>
    <property type="project" value="TreeGrafter"/>
</dbReference>
<dbReference type="GO" id="GO:0008967">
    <property type="term" value="F:phosphoglycolate phosphatase activity"/>
    <property type="evidence" value="ECO:0007669"/>
    <property type="project" value="TreeGrafter"/>
</dbReference>
<reference evidence="1 2" key="1">
    <citation type="submission" date="2012-05" db="EMBL/GenBank/DDBJ databases">
        <title>Finished chromosome of genome of Oscillatoria sp. PCC 7112.</title>
        <authorList>
            <consortium name="US DOE Joint Genome Institute"/>
            <person name="Gugger M."/>
            <person name="Coursin T."/>
            <person name="Rippka R."/>
            <person name="Tandeau De Marsac N."/>
            <person name="Huntemann M."/>
            <person name="Wei C.-L."/>
            <person name="Han J."/>
            <person name="Detter J.C."/>
            <person name="Han C."/>
            <person name="Tapia R."/>
            <person name="Davenport K."/>
            <person name="Daligault H."/>
            <person name="Erkkila T."/>
            <person name="Gu W."/>
            <person name="Munk A.C.C."/>
            <person name="Teshima H."/>
            <person name="Xu Y."/>
            <person name="Chain P."/>
            <person name="Chen A."/>
            <person name="Krypides N."/>
            <person name="Mavromatis K."/>
            <person name="Markowitz V."/>
            <person name="Szeto E."/>
            <person name="Ivanova N."/>
            <person name="Mikhailova N."/>
            <person name="Ovchinnikova G."/>
            <person name="Pagani I."/>
            <person name="Pati A."/>
            <person name="Goodwin L."/>
            <person name="Peters L."/>
            <person name="Pitluck S."/>
            <person name="Woyke T."/>
            <person name="Kerfeld C."/>
        </authorList>
    </citation>
    <scope>NUCLEOTIDE SEQUENCE [LARGE SCALE GENOMIC DNA]</scope>
    <source>
        <strain evidence="1 2">PCC 7112</strain>
    </source>
</reference>
<dbReference type="PANTHER" id="PTHR43434:SF1">
    <property type="entry name" value="PHOSPHOGLYCOLATE PHOSPHATASE"/>
    <property type="match status" value="1"/>
</dbReference>
<dbReference type="NCBIfam" id="TIGR01549">
    <property type="entry name" value="HAD-SF-IA-v1"/>
    <property type="match status" value="1"/>
</dbReference>
<proteinExistence type="predicted"/>
<protein>
    <submittedName>
        <fullName evidence="1">HAD-superfamily hydrolase, subfamily IA, variant 1</fullName>
    </submittedName>
</protein>